<feature type="binding site" evidence="9">
    <location>
        <position position="66"/>
    </location>
    <ligand>
        <name>ATP</name>
        <dbReference type="ChEBI" id="CHEBI:30616"/>
    </ligand>
</feature>
<evidence type="ECO:0000256" key="5">
    <source>
        <dbReference type="ARBA" id="ARBA00022840"/>
    </source>
</evidence>
<dbReference type="CDD" id="cd00009">
    <property type="entry name" value="AAA"/>
    <property type="match status" value="1"/>
</dbReference>
<feature type="domain" description="AAA+ ATPase" evidence="10">
    <location>
        <begin position="52"/>
        <end position="183"/>
    </location>
</feature>
<dbReference type="GO" id="GO:0006310">
    <property type="term" value="P:DNA recombination"/>
    <property type="evidence" value="ECO:0007669"/>
    <property type="project" value="UniProtKB-UniRule"/>
</dbReference>
<dbReference type="InterPro" id="IPR041445">
    <property type="entry name" value="AAA_lid_4"/>
</dbReference>
<dbReference type="PANTHER" id="PTHR42848:SF1">
    <property type="entry name" value="HOLLIDAY JUNCTION BRANCH MIGRATION COMPLEX SUBUNIT RUVB"/>
    <property type="match status" value="1"/>
</dbReference>
<comment type="subcellular location">
    <subcellularLocation>
        <location evidence="9">Cytoplasm</location>
    </subcellularLocation>
</comment>
<feature type="binding site" evidence="9">
    <location>
        <begin position="129"/>
        <end position="131"/>
    </location>
    <ligand>
        <name>ATP</name>
        <dbReference type="ChEBI" id="CHEBI:30616"/>
    </ligand>
</feature>
<dbReference type="SMART" id="SM00382">
    <property type="entry name" value="AAA"/>
    <property type="match status" value="1"/>
</dbReference>
<dbReference type="InterPro" id="IPR027417">
    <property type="entry name" value="P-loop_NTPase"/>
</dbReference>
<evidence type="ECO:0000256" key="9">
    <source>
        <dbReference type="HAMAP-Rule" id="MF_00016"/>
    </source>
</evidence>
<dbReference type="Pfam" id="PF05491">
    <property type="entry name" value="WHD_RuvB"/>
    <property type="match status" value="1"/>
</dbReference>
<accession>A0A0M2SQZ0</accession>
<dbReference type="GO" id="GO:0006281">
    <property type="term" value="P:DNA repair"/>
    <property type="evidence" value="ECO:0007669"/>
    <property type="project" value="UniProtKB-UniRule"/>
</dbReference>
<comment type="subunit">
    <text evidence="9">Homohexamer. Forms an RuvA(8)-RuvB(12)-Holliday junction (HJ) complex. HJ DNA is sandwiched between 2 RuvA tetramers; dsDNA enters through RuvA and exits via RuvB. An RuvB hexamer assembles on each DNA strand where it exits the tetramer. Each RuvB hexamer is contacted by two RuvA subunits (via domain III) on 2 adjacent RuvB subunits; this complex drives branch migration. In the full resolvosome a probable DNA-RuvA(4)-RuvB(12)-RuvC(2) complex forms which resolves the HJ.</text>
</comment>
<evidence type="ECO:0000259" key="10">
    <source>
        <dbReference type="SMART" id="SM00382"/>
    </source>
</evidence>
<keyword evidence="5 9" id="KW-0067">ATP-binding</keyword>
<sequence length="339" mass="37762">MDDRILDDAQMNDEENAEMSLRPELLDQYIGQDTLKDNLKIFIEAARIREEALDHVILHGPPGLGKTTLSNIIASELGVNIRTTSGPAIERAGDLAAILSSLDAGDVLFIDEIHRLPRAVEEVLYSAMEDFFLDVVIGKGEEARNIRIDLPPFTLVGATTRFGSLSAPLRDRFGVQLRLEYYDVDSLITIVNRTAEIFEVAIDPDSALELAKRSRGTPRIANRLLRRVRDFSIVKQEASITLGTTHHALKVLEVDGLGLDPVDHRIMTTIIETYGGGPVGLETVAVSIGEEVVTLLDVYEPYLIQQGFLERTPRGRKATAKSLDYFKSHREIDIFRNEE</sequence>
<evidence type="ECO:0000256" key="6">
    <source>
        <dbReference type="ARBA" id="ARBA00023125"/>
    </source>
</evidence>
<dbReference type="Pfam" id="PF17864">
    <property type="entry name" value="AAA_lid_4"/>
    <property type="match status" value="1"/>
</dbReference>
<dbReference type="PANTHER" id="PTHR42848">
    <property type="match status" value="1"/>
</dbReference>
<proteinExistence type="inferred from homology"/>
<feature type="region of interest" description="Small ATPAse domain (RuvB-S)" evidence="9">
    <location>
        <begin position="183"/>
        <end position="253"/>
    </location>
</feature>
<keyword evidence="6 9" id="KW-0238">DNA-binding</keyword>
<dbReference type="InterPro" id="IPR036388">
    <property type="entry name" value="WH-like_DNA-bd_sf"/>
</dbReference>
<name>A0A0M2SQZ0_9STAP</name>
<evidence type="ECO:0000256" key="8">
    <source>
        <dbReference type="ARBA" id="ARBA00023204"/>
    </source>
</evidence>
<dbReference type="Gene3D" id="1.10.10.10">
    <property type="entry name" value="Winged helix-like DNA-binding domain superfamily/Winged helix DNA-binding domain"/>
    <property type="match status" value="1"/>
</dbReference>
<reference evidence="11 12" key="1">
    <citation type="submission" date="2015-04" db="EMBL/GenBank/DDBJ databases">
        <title>Taxonomic description and genome sequence of Salinicoccus sediminis sp. nov., a novel hyper halotolerant bacterium isolated from marine sediment.</title>
        <authorList>
            <person name="Mathan Kumar R."/>
            <person name="Kaur G."/>
            <person name="Kumar N."/>
            <person name="Kumar A."/>
            <person name="Singh N.K."/>
            <person name="Kaur N."/>
            <person name="Mayilraj S."/>
        </authorList>
    </citation>
    <scope>NUCLEOTIDE SEQUENCE [LARGE SCALE GENOMIC DNA]</scope>
    <source>
        <strain evidence="11 12">SV-16</strain>
    </source>
</reference>
<feature type="binding site" evidence="9">
    <location>
        <position position="219"/>
    </location>
    <ligand>
        <name>ATP</name>
        <dbReference type="ChEBI" id="CHEBI:30616"/>
    </ligand>
</feature>
<evidence type="ECO:0000313" key="12">
    <source>
        <dbReference type="Proteomes" id="UP000034287"/>
    </source>
</evidence>
<dbReference type="PATRIC" id="fig|1432562.3.peg.154"/>
<evidence type="ECO:0000256" key="1">
    <source>
        <dbReference type="ARBA" id="ARBA00022490"/>
    </source>
</evidence>
<dbReference type="AlphaFoldDB" id="A0A0M2SQZ0"/>
<comment type="similarity">
    <text evidence="9">Belongs to the RuvB family.</text>
</comment>
<dbReference type="HAMAP" id="MF_00016">
    <property type="entry name" value="DNA_HJ_migration_RuvB"/>
    <property type="match status" value="1"/>
</dbReference>
<keyword evidence="12" id="KW-1185">Reference proteome</keyword>
<feature type="binding site" evidence="9">
    <location>
        <position position="21"/>
    </location>
    <ligand>
        <name>ATP</name>
        <dbReference type="ChEBI" id="CHEBI:30616"/>
    </ligand>
</feature>
<dbReference type="OrthoDB" id="9804478at2"/>
<feature type="binding site" evidence="9">
    <location>
        <position position="172"/>
    </location>
    <ligand>
        <name>ATP</name>
        <dbReference type="ChEBI" id="CHEBI:30616"/>
    </ligand>
</feature>
<keyword evidence="11" id="KW-0347">Helicase</keyword>
<dbReference type="RefSeq" id="WP_046511111.1">
    <property type="nucleotide sequence ID" value="NZ_LAYZ01000001.1"/>
</dbReference>
<feature type="binding site" evidence="9">
    <location>
        <position position="63"/>
    </location>
    <ligand>
        <name>ATP</name>
        <dbReference type="ChEBI" id="CHEBI:30616"/>
    </ligand>
</feature>
<evidence type="ECO:0000313" key="11">
    <source>
        <dbReference type="EMBL" id="KKK35397.1"/>
    </source>
</evidence>
<comment type="function">
    <text evidence="9">The RuvA-RuvB-RuvC complex processes Holliday junction (HJ) DNA during genetic recombination and DNA repair, while the RuvA-RuvB complex plays an important role in the rescue of blocked DNA replication forks via replication fork reversal (RFR). RuvA specifically binds to HJ cruciform DNA, conferring on it an open structure. The RuvB hexamer acts as an ATP-dependent pump, pulling dsDNA into and through the RuvAB complex. RuvB forms 2 homohexamers on either side of HJ DNA bound by 1 or 2 RuvA tetramers; 4 subunits per hexamer contact DNA at a time. Coordinated motions by a converter formed by DNA-disengaged RuvB subunits stimulates ATP hydrolysis and nucleotide exchange. Immobilization of the converter enables RuvB to convert the ATP-contained energy into a lever motion, pulling 2 nucleotides of DNA out of the RuvA tetramer per ATP hydrolyzed, thus driving DNA branch migration. The RuvB motors rotate together with the DNA substrate, which together with the progressing nucleotide cycle form the mechanistic basis for DNA recombination by continuous HJ branch migration. Branch migration allows RuvC to scan DNA until it finds its consensus sequence, where it cleaves and resolves cruciform DNA.</text>
</comment>
<dbReference type="EC" id="3.6.4.-" evidence="9"/>
<dbReference type="GO" id="GO:0016887">
    <property type="term" value="F:ATP hydrolysis activity"/>
    <property type="evidence" value="ECO:0007669"/>
    <property type="project" value="RHEA"/>
</dbReference>
<keyword evidence="2 9" id="KW-0547">Nucleotide-binding</keyword>
<dbReference type="NCBIfam" id="NF000868">
    <property type="entry name" value="PRK00080.1"/>
    <property type="match status" value="1"/>
</dbReference>
<dbReference type="Proteomes" id="UP000034287">
    <property type="component" value="Unassembled WGS sequence"/>
</dbReference>
<feature type="binding site" evidence="9">
    <location>
        <position position="68"/>
    </location>
    <ligand>
        <name>ATP</name>
        <dbReference type="ChEBI" id="CHEBI:30616"/>
    </ligand>
</feature>
<feature type="region of interest" description="Large ATPase domain (RuvB-L)" evidence="9">
    <location>
        <begin position="2"/>
        <end position="182"/>
    </location>
</feature>
<dbReference type="GO" id="GO:0000400">
    <property type="term" value="F:four-way junction DNA binding"/>
    <property type="evidence" value="ECO:0007669"/>
    <property type="project" value="UniProtKB-UniRule"/>
</dbReference>
<gene>
    <name evidence="9" type="primary">ruvB</name>
    <name evidence="11" type="ORF">WN59_00755</name>
</gene>
<keyword evidence="4 9" id="KW-0378">Hydrolase</keyword>
<evidence type="ECO:0000256" key="7">
    <source>
        <dbReference type="ARBA" id="ARBA00023172"/>
    </source>
</evidence>
<comment type="caution">
    <text evidence="11">The sequence shown here is derived from an EMBL/GenBank/DDBJ whole genome shotgun (WGS) entry which is preliminary data.</text>
</comment>
<protein>
    <recommendedName>
        <fullName evidence="9">Holliday junction branch migration complex subunit RuvB</fullName>
        <ecNumber evidence="9">3.6.4.-</ecNumber>
    </recommendedName>
</protein>
<feature type="region of interest" description="Head domain (RuvB-H)" evidence="9">
    <location>
        <begin position="256"/>
        <end position="339"/>
    </location>
</feature>
<keyword evidence="8 9" id="KW-0234">DNA repair</keyword>
<dbReference type="STRING" id="1432562.WN59_00755"/>
<dbReference type="GO" id="GO:0005737">
    <property type="term" value="C:cytoplasm"/>
    <property type="evidence" value="ECO:0007669"/>
    <property type="project" value="UniProtKB-SubCell"/>
</dbReference>
<dbReference type="GO" id="GO:0005524">
    <property type="term" value="F:ATP binding"/>
    <property type="evidence" value="ECO:0007669"/>
    <property type="project" value="UniProtKB-UniRule"/>
</dbReference>
<dbReference type="InterPro" id="IPR008824">
    <property type="entry name" value="RuvB-like_N"/>
</dbReference>
<organism evidence="11 12">
    <name type="scientific">Salinicoccus sediminis</name>
    <dbReference type="NCBI Taxonomy" id="1432562"/>
    <lineage>
        <taxon>Bacteria</taxon>
        <taxon>Bacillati</taxon>
        <taxon>Bacillota</taxon>
        <taxon>Bacilli</taxon>
        <taxon>Bacillales</taxon>
        <taxon>Staphylococcaceae</taxon>
        <taxon>Salinicoccus</taxon>
    </lineage>
</organism>
<evidence type="ECO:0000256" key="3">
    <source>
        <dbReference type="ARBA" id="ARBA00022763"/>
    </source>
</evidence>
<dbReference type="InterPro" id="IPR036390">
    <property type="entry name" value="WH_DNA-bd_sf"/>
</dbReference>
<feature type="binding site" evidence="9">
    <location>
        <position position="182"/>
    </location>
    <ligand>
        <name>ATP</name>
        <dbReference type="ChEBI" id="CHEBI:30616"/>
    </ligand>
</feature>
<feature type="binding site" evidence="9">
    <location>
        <position position="67"/>
    </location>
    <ligand>
        <name>ATP</name>
        <dbReference type="ChEBI" id="CHEBI:30616"/>
    </ligand>
</feature>
<dbReference type="InterPro" id="IPR004605">
    <property type="entry name" value="DNA_helicase_Holl-junc_RuvB"/>
</dbReference>
<dbReference type="InterPro" id="IPR008823">
    <property type="entry name" value="RuvB_wg_C"/>
</dbReference>
<dbReference type="GO" id="GO:0048476">
    <property type="term" value="C:Holliday junction resolvase complex"/>
    <property type="evidence" value="ECO:0007669"/>
    <property type="project" value="UniProtKB-UniRule"/>
</dbReference>
<dbReference type="Gene3D" id="3.40.50.300">
    <property type="entry name" value="P-loop containing nucleotide triphosphate hydrolases"/>
    <property type="match status" value="1"/>
</dbReference>
<dbReference type="NCBIfam" id="TIGR00635">
    <property type="entry name" value="ruvB"/>
    <property type="match status" value="1"/>
</dbReference>
<evidence type="ECO:0000256" key="4">
    <source>
        <dbReference type="ARBA" id="ARBA00022801"/>
    </source>
</evidence>
<dbReference type="SUPFAM" id="SSF46785">
    <property type="entry name" value="Winged helix' DNA-binding domain"/>
    <property type="match status" value="1"/>
</dbReference>
<feature type="binding site" evidence="9">
    <location>
        <position position="67"/>
    </location>
    <ligand>
        <name>Mg(2+)</name>
        <dbReference type="ChEBI" id="CHEBI:18420"/>
    </ligand>
</feature>
<dbReference type="Gene3D" id="1.10.8.60">
    <property type="match status" value="1"/>
</dbReference>
<dbReference type="SUPFAM" id="SSF52540">
    <property type="entry name" value="P-loop containing nucleoside triphosphate hydrolases"/>
    <property type="match status" value="1"/>
</dbReference>
<feature type="binding site" evidence="9">
    <location>
        <position position="22"/>
    </location>
    <ligand>
        <name>ATP</name>
        <dbReference type="ChEBI" id="CHEBI:30616"/>
    </ligand>
</feature>
<keyword evidence="3 9" id="KW-0227">DNA damage</keyword>
<evidence type="ECO:0000256" key="2">
    <source>
        <dbReference type="ARBA" id="ARBA00022741"/>
    </source>
</evidence>
<dbReference type="GO" id="GO:0009378">
    <property type="term" value="F:four-way junction helicase activity"/>
    <property type="evidence" value="ECO:0007669"/>
    <property type="project" value="InterPro"/>
</dbReference>
<dbReference type="EMBL" id="LAYZ01000001">
    <property type="protein sequence ID" value="KKK35397.1"/>
    <property type="molecule type" value="Genomic_DNA"/>
</dbReference>
<comment type="domain">
    <text evidence="9">Has 3 domains, the large (RuvB-L) and small ATPase (RuvB-S) domains and the C-terminal head (RuvB-H) domain. The head domain binds DNA, while the ATPase domains jointly bind ATP, ADP or are empty depending on the state of the subunit in the translocation cycle. During a single DNA translocation step the structure of each domain remains the same, but their relative positions change.</text>
</comment>
<comment type="catalytic activity">
    <reaction evidence="9">
        <text>ATP + H2O = ADP + phosphate + H(+)</text>
        <dbReference type="Rhea" id="RHEA:13065"/>
        <dbReference type="ChEBI" id="CHEBI:15377"/>
        <dbReference type="ChEBI" id="CHEBI:15378"/>
        <dbReference type="ChEBI" id="CHEBI:30616"/>
        <dbReference type="ChEBI" id="CHEBI:43474"/>
        <dbReference type="ChEBI" id="CHEBI:456216"/>
    </reaction>
</comment>
<feature type="binding site" evidence="9">
    <location>
        <position position="316"/>
    </location>
    <ligand>
        <name>DNA</name>
        <dbReference type="ChEBI" id="CHEBI:16991"/>
    </ligand>
</feature>
<keyword evidence="1 9" id="KW-0963">Cytoplasm</keyword>
<comment type="caution">
    <text evidence="9">Lacks conserved residue(s) required for the propagation of feature annotation.</text>
</comment>
<keyword evidence="7 9" id="KW-0233">DNA recombination</keyword>
<dbReference type="InterPro" id="IPR003593">
    <property type="entry name" value="AAA+_ATPase"/>
</dbReference>
<dbReference type="Pfam" id="PF05496">
    <property type="entry name" value="RuvB_N"/>
    <property type="match status" value="1"/>
</dbReference>
<feature type="binding site" evidence="9">
    <location>
        <position position="311"/>
    </location>
    <ligand>
        <name>DNA</name>
        <dbReference type="ChEBI" id="CHEBI:16991"/>
    </ligand>
</feature>